<proteinExistence type="predicted"/>
<feature type="non-terminal residue" evidence="1">
    <location>
        <position position="1"/>
    </location>
</feature>
<dbReference type="AlphaFoldDB" id="A0A0C2XV31"/>
<organism evidence="1 2">
    <name type="scientific">Hebeloma cylindrosporum</name>
    <dbReference type="NCBI Taxonomy" id="76867"/>
    <lineage>
        <taxon>Eukaryota</taxon>
        <taxon>Fungi</taxon>
        <taxon>Dikarya</taxon>
        <taxon>Basidiomycota</taxon>
        <taxon>Agaricomycotina</taxon>
        <taxon>Agaricomycetes</taxon>
        <taxon>Agaricomycetidae</taxon>
        <taxon>Agaricales</taxon>
        <taxon>Agaricineae</taxon>
        <taxon>Hymenogastraceae</taxon>
        <taxon>Hebeloma</taxon>
    </lineage>
</organism>
<feature type="non-terminal residue" evidence="1">
    <location>
        <position position="96"/>
    </location>
</feature>
<dbReference type="EMBL" id="KN831780">
    <property type="protein sequence ID" value="KIM41518.1"/>
    <property type="molecule type" value="Genomic_DNA"/>
</dbReference>
<dbReference type="OrthoDB" id="3365698at2759"/>
<evidence type="ECO:0000313" key="2">
    <source>
        <dbReference type="Proteomes" id="UP000053424"/>
    </source>
</evidence>
<dbReference type="Proteomes" id="UP000053424">
    <property type="component" value="Unassembled WGS sequence"/>
</dbReference>
<evidence type="ECO:0000313" key="1">
    <source>
        <dbReference type="EMBL" id="KIM41518.1"/>
    </source>
</evidence>
<reference evidence="1 2" key="1">
    <citation type="submission" date="2014-04" db="EMBL/GenBank/DDBJ databases">
        <authorList>
            <consortium name="DOE Joint Genome Institute"/>
            <person name="Kuo A."/>
            <person name="Gay G."/>
            <person name="Dore J."/>
            <person name="Kohler A."/>
            <person name="Nagy L.G."/>
            <person name="Floudas D."/>
            <person name="Copeland A."/>
            <person name="Barry K.W."/>
            <person name="Cichocki N."/>
            <person name="Veneault-Fourrey C."/>
            <person name="LaButti K."/>
            <person name="Lindquist E.A."/>
            <person name="Lipzen A."/>
            <person name="Lundell T."/>
            <person name="Morin E."/>
            <person name="Murat C."/>
            <person name="Sun H."/>
            <person name="Tunlid A."/>
            <person name="Henrissat B."/>
            <person name="Grigoriev I.V."/>
            <person name="Hibbett D.S."/>
            <person name="Martin F."/>
            <person name="Nordberg H.P."/>
            <person name="Cantor M.N."/>
            <person name="Hua S.X."/>
        </authorList>
    </citation>
    <scope>NUCLEOTIDE SEQUENCE [LARGE SCALE GENOMIC DNA]</scope>
    <source>
        <strain evidence="2">h7</strain>
    </source>
</reference>
<gene>
    <name evidence="1" type="ORF">M413DRAFT_42372</name>
</gene>
<accession>A0A0C2XV31</accession>
<name>A0A0C2XV31_HEBCY</name>
<reference evidence="2" key="2">
    <citation type="submission" date="2015-01" db="EMBL/GenBank/DDBJ databases">
        <title>Evolutionary Origins and Diversification of the Mycorrhizal Mutualists.</title>
        <authorList>
            <consortium name="DOE Joint Genome Institute"/>
            <consortium name="Mycorrhizal Genomics Consortium"/>
            <person name="Kohler A."/>
            <person name="Kuo A."/>
            <person name="Nagy L.G."/>
            <person name="Floudas D."/>
            <person name="Copeland A."/>
            <person name="Barry K.W."/>
            <person name="Cichocki N."/>
            <person name="Veneault-Fourrey C."/>
            <person name="LaButti K."/>
            <person name="Lindquist E.A."/>
            <person name="Lipzen A."/>
            <person name="Lundell T."/>
            <person name="Morin E."/>
            <person name="Murat C."/>
            <person name="Riley R."/>
            <person name="Ohm R."/>
            <person name="Sun H."/>
            <person name="Tunlid A."/>
            <person name="Henrissat B."/>
            <person name="Grigoriev I.V."/>
            <person name="Hibbett D.S."/>
            <person name="Martin F."/>
        </authorList>
    </citation>
    <scope>NUCLEOTIDE SEQUENCE [LARGE SCALE GENOMIC DNA]</scope>
    <source>
        <strain evidence="2">h7</strain>
    </source>
</reference>
<keyword evidence="2" id="KW-1185">Reference proteome</keyword>
<dbReference type="STRING" id="686832.A0A0C2XV31"/>
<protein>
    <submittedName>
        <fullName evidence="1">Uncharacterized protein</fullName>
    </submittedName>
</protein>
<sequence>EVESEIQRLDELMDTLKMRRQTIQKIINDHNIILSPVRGLPPDVLQEIFFHCLPTHHNPIIKSSEPPLLLTRICSSWRAIALSSPRIWSKIHIPLP</sequence>
<dbReference type="HOGENOM" id="CLU_018544_3_3_1"/>